<accession>A0ABQ4SZA7</accession>
<dbReference type="EMBL" id="BPQR01000056">
    <property type="protein sequence ID" value="GJE07879.1"/>
    <property type="molecule type" value="Genomic_DNA"/>
</dbReference>
<reference evidence="1" key="2">
    <citation type="submission" date="2021-08" db="EMBL/GenBank/DDBJ databases">
        <authorList>
            <person name="Tani A."/>
            <person name="Ola A."/>
            <person name="Ogura Y."/>
            <person name="Katsura K."/>
            <person name="Hayashi T."/>
        </authorList>
    </citation>
    <scope>NUCLEOTIDE SEQUENCE</scope>
    <source>
        <strain evidence="1">LMG 23639</strain>
    </source>
</reference>
<protein>
    <submittedName>
        <fullName evidence="1">Uncharacterized protein</fullName>
    </submittedName>
</protein>
<dbReference type="Proteomes" id="UP001055102">
    <property type="component" value="Unassembled WGS sequence"/>
</dbReference>
<reference evidence="1" key="1">
    <citation type="journal article" date="2021" name="Front. Microbiol.">
        <title>Comprehensive Comparative Genomics and Phenotyping of Methylobacterium Species.</title>
        <authorList>
            <person name="Alessa O."/>
            <person name="Ogura Y."/>
            <person name="Fujitani Y."/>
            <person name="Takami H."/>
            <person name="Hayashi T."/>
            <person name="Sahin N."/>
            <person name="Tani A."/>
        </authorList>
    </citation>
    <scope>NUCLEOTIDE SEQUENCE</scope>
    <source>
        <strain evidence="1">LMG 23639</strain>
    </source>
</reference>
<sequence length="309" mass="31163">MKQFLTGSWAFVPGARTLDLSAIDGFDVRHLLGVINLDAAAVIYAPGTAGKGYTTLAGGVLTLAFDTSAMAAGARLMVIYDRDADLDPAWDGAAQRASVNGLLKALWSKLAGTLKVSADSLPLPAGAASAARQDAAAVQLQAIADRLAATLAVSASALPLPTGAATNAKLEELRALLAATLTVALPSGAATAARQDAAAAVLGNILTALAAVLTVKAQIGGADVSAANPMPVQERVVQGAVAIPAKDVDVTPGLVFFVNCTAPGTVMLTLANGSQLPLPLREGPAFLQMAVRQVNAVGTSAEATYFNLI</sequence>
<name>A0ABQ4SZA7_9HYPH</name>
<gene>
    <name evidence="1" type="ORF">AOPFMNJM_3211</name>
</gene>
<keyword evidence="2" id="KW-1185">Reference proteome</keyword>
<comment type="caution">
    <text evidence="1">The sequence shown here is derived from an EMBL/GenBank/DDBJ whole genome shotgun (WGS) entry which is preliminary data.</text>
</comment>
<organism evidence="1 2">
    <name type="scientific">Methylobacterium jeotgali</name>
    <dbReference type="NCBI Taxonomy" id="381630"/>
    <lineage>
        <taxon>Bacteria</taxon>
        <taxon>Pseudomonadati</taxon>
        <taxon>Pseudomonadota</taxon>
        <taxon>Alphaproteobacteria</taxon>
        <taxon>Hyphomicrobiales</taxon>
        <taxon>Methylobacteriaceae</taxon>
        <taxon>Methylobacterium</taxon>
    </lineage>
</organism>
<proteinExistence type="predicted"/>
<dbReference type="RefSeq" id="WP_238277267.1">
    <property type="nucleotide sequence ID" value="NZ_BPQR01000056.1"/>
</dbReference>
<evidence type="ECO:0000313" key="1">
    <source>
        <dbReference type="EMBL" id="GJE07879.1"/>
    </source>
</evidence>
<evidence type="ECO:0000313" key="2">
    <source>
        <dbReference type="Proteomes" id="UP001055102"/>
    </source>
</evidence>